<sequence length="67" mass="7424">MENIQIQAWGPLAQGRLSVRASENATEAKMKTAALVQQTADENETTPEAIVLAWLMKHPAFNISVRF</sequence>
<dbReference type="Pfam" id="PF00248">
    <property type="entry name" value="Aldo_ket_red"/>
    <property type="match status" value="1"/>
</dbReference>
<reference evidence="2 3" key="1">
    <citation type="submission" date="2018-07" db="EMBL/GenBank/DDBJ databases">
        <title>Genomic Encyclopedia of Type Strains, Phase III (KMG-III): the genomes of soil and plant-associated and newly described type strains.</title>
        <authorList>
            <person name="Whitman W."/>
        </authorList>
    </citation>
    <scope>NUCLEOTIDE SEQUENCE [LARGE SCALE GENOMIC DNA]</scope>
    <source>
        <strain evidence="2 3">CECT 7506</strain>
    </source>
</reference>
<protein>
    <submittedName>
        <fullName evidence="2">Aldo/keto reductase family protein</fullName>
    </submittedName>
</protein>
<proteinExistence type="predicted"/>
<dbReference type="Gene3D" id="3.20.20.100">
    <property type="entry name" value="NADP-dependent oxidoreductase domain"/>
    <property type="match status" value="1"/>
</dbReference>
<dbReference type="EMBL" id="QPJD01000027">
    <property type="protein sequence ID" value="RCW41118.1"/>
    <property type="molecule type" value="Genomic_DNA"/>
</dbReference>
<gene>
    <name evidence="2" type="ORF">DFP97_12722</name>
</gene>
<dbReference type="AlphaFoldDB" id="A0A368VI96"/>
<dbReference type="Proteomes" id="UP000252415">
    <property type="component" value="Unassembled WGS sequence"/>
</dbReference>
<organism evidence="2 3">
    <name type="scientific">Paenibacillus prosopidis</name>
    <dbReference type="NCBI Taxonomy" id="630520"/>
    <lineage>
        <taxon>Bacteria</taxon>
        <taxon>Bacillati</taxon>
        <taxon>Bacillota</taxon>
        <taxon>Bacilli</taxon>
        <taxon>Bacillales</taxon>
        <taxon>Paenibacillaceae</taxon>
        <taxon>Paenibacillus</taxon>
    </lineage>
</organism>
<evidence type="ECO:0000313" key="2">
    <source>
        <dbReference type="EMBL" id="RCW41118.1"/>
    </source>
</evidence>
<evidence type="ECO:0000259" key="1">
    <source>
        <dbReference type="Pfam" id="PF00248"/>
    </source>
</evidence>
<name>A0A368VI96_9BACL</name>
<keyword evidence="3" id="KW-1185">Reference proteome</keyword>
<comment type="caution">
    <text evidence="2">The sequence shown here is derived from an EMBL/GenBank/DDBJ whole genome shotgun (WGS) entry which is preliminary data.</text>
</comment>
<feature type="domain" description="NADP-dependent oxidoreductase" evidence="1">
    <location>
        <begin position="2"/>
        <end position="64"/>
    </location>
</feature>
<evidence type="ECO:0000313" key="3">
    <source>
        <dbReference type="Proteomes" id="UP000252415"/>
    </source>
</evidence>
<accession>A0A368VI96</accession>
<dbReference type="InterPro" id="IPR036812">
    <property type="entry name" value="NAD(P)_OxRdtase_dom_sf"/>
</dbReference>
<dbReference type="InterPro" id="IPR023210">
    <property type="entry name" value="NADP_OxRdtase_dom"/>
</dbReference>
<dbReference type="SUPFAM" id="SSF51430">
    <property type="entry name" value="NAD(P)-linked oxidoreductase"/>
    <property type="match status" value="1"/>
</dbReference>